<feature type="compositionally biased region" description="Gly residues" evidence="1">
    <location>
        <begin position="249"/>
        <end position="262"/>
    </location>
</feature>
<dbReference type="InterPro" id="IPR012942">
    <property type="entry name" value="SRR1-like"/>
</dbReference>
<feature type="region of interest" description="Disordered" evidence="1">
    <location>
        <begin position="508"/>
        <end position="534"/>
    </location>
</feature>
<feature type="region of interest" description="Disordered" evidence="1">
    <location>
        <begin position="457"/>
        <end position="476"/>
    </location>
</feature>
<dbReference type="Pfam" id="PF07985">
    <property type="entry name" value="SRR1"/>
    <property type="match status" value="1"/>
</dbReference>
<feature type="compositionally biased region" description="Polar residues" evidence="1">
    <location>
        <begin position="87"/>
        <end position="100"/>
    </location>
</feature>
<reference evidence="3 4" key="1">
    <citation type="journal article" date="2021" name="Sci. Rep.">
        <title>Genome sequencing of the multicellular alga Astrephomene provides insights into convergent evolution of germ-soma differentiation.</title>
        <authorList>
            <person name="Yamashita S."/>
            <person name="Yamamoto K."/>
            <person name="Matsuzaki R."/>
            <person name="Suzuki S."/>
            <person name="Yamaguchi H."/>
            <person name="Hirooka S."/>
            <person name="Minakuchi Y."/>
            <person name="Miyagishima S."/>
            <person name="Kawachi M."/>
            <person name="Toyoda A."/>
            <person name="Nozaki H."/>
        </authorList>
    </citation>
    <scope>NUCLEOTIDE SEQUENCE [LARGE SCALE GENOMIC DNA]</scope>
    <source>
        <strain evidence="3 4">NIES-4017</strain>
    </source>
</reference>
<evidence type="ECO:0000259" key="2">
    <source>
        <dbReference type="Pfam" id="PF07985"/>
    </source>
</evidence>
<feature type="compositionally biased region" description="Polar residues" evidence="1">
    <location>
        <begin position="64"/>
        <end position="75"/>
    </location>
</feature>
<sequence>MCANSLLPPAAGKQTHILLRRPLNARNGLSQPRSSPEYGCWPQTKSLPRRARVLHHSQCETPLRSPQVSCRSHTTPEPAPHGRTPVVQANQTGGNANSFGNPFPLQGSFHNRVGSLNSASSTATHSDSSNSPPSISSPAHGGNYTLYGSRTTVGRQLLQLLLSTPPVAAGDADLRHDAAAVAAPEARGAAKAASAAASEAGLSEPSLDHVAALVRQVAQLMQAHSDMGALRTAMDTCAAQANAARSGSSGSGTASGRGGSGATGPPFRTGGGFFGGVTTATSRLAAGSIGSSHGSADAAGIGGNPLSTRSRGSSWFGGSCNPHGGSNQSSRIQQPISYAGTVPGAPEGPLPPQPAGNQALSTACAAAAAASSAPPAAVEAADVRQHGDAVREWDWRQVRRVVVAGLGSLAAYRTALRSGRQTERESSRAVARLYQLALSLVLGSPVVLTGLLGPEASSSIGGSSRRGPEDSSNAEAGVDNTATCTELRPLSHASSTALSSPMPTAVAAAAAADTPSGNKVHAATENSEAGGGLQGAESAAATSIPAVLYFDPEYLDWDLELIRHLRHQGCTATKDPPVEITALAAAAPPHALVAAEPTLFYAPCCPRELYDTIIRSNLATGTLHNVALIGNSLRAQSETALLLQALGGARSLGGGIGFGTGTGVGGGGLVGNGRSYRPTASSQEADLGEQEEEKGEAFLELVSSGRVAEVMLPDFAAHGVATCLHLFV</sequence>
<feature type="compositionally biased region" description="Low complexity" evidence="1">
    <location>
        <begin position="288"/>
        <end position="299"/>
    </location>
</feature>
<organism evidence="3 4">
    <name type="scientific">Astrephomene gubernaculifera</name>
    <dbReference type="NCBI Taxonomy" id="47775"/>
    <lineage>
        <taxon>Eukaryota</taxon>
        <taxon>Viridiplantae</taxon>
        <taxon>Chlorophyta</taxon>
        <taxon>core chlorophytes</taxon>
        <taxon>Chlorophyceae</taxon>
        <taxon>CS clade</taxon>
        <taxon>Chlamydomonadales</taxon>
        <taxon>Astrephomenaceae</taxon>
        <taxon>Astrephomene</taxon>
    </lineage>
</organism>
<keyword evidence="4" id="KW-1185">Reference proteome</keyword>
<feature type="region of interest" description="Disordered" evidence="1">
    <location>
        <begin position="288"/>
        <end position="358"/>
    </location>
</feature>
<dbReference type="Proteomes" id="UP001054857">
    <property type="component" value="Unassembled WGS sequence"/>
</dbReference>
<proteinExistence type="predicted"/>
<comment type="caution">
    <text evidence="3">The sequence shown here is derived from an EMBL/GenBank/DDBJ whole genome shotgun (WGS) entry which is preliminary data.</text>
</comment>
<accession>A0AAD3DZ85</accession>
<feature type="region of interest" description="Disordered" evidence="1">
    <location>
        <begin position="58"/>
        <end position="143"/>
    </location>
</feature>
<feature type="region of interest" description="Disordered" evidence="1">
    <location>
        <begin position="243"/>
        <end position="275"/>
    </location>
</feature>
<feature type="domain" description="SRR1-like" evidence="2">
    <location>
        <begin position="546"/>
        <end position="638"/>
    </location>
</feature>
<gene>
    <name evidence="3" type="ORF">Agub_g11363</name>
</gene>
<name>A0AAD3DZ85_9CHLO</name>
<evidence type="ECO:0000313" key="3">
    <source>
        <dbReference type="EMBL" id="GFR49343.1"/>
    </source>
</evidence>
<feature type="compositionally biased region" description="Polar residues" evidence="1">
    <location>
        <begin position="324"/>
        <end position="336"/>
    </location>
</feature>
<feature type="region of interest" description="Disordered" evidence="1">
    <location>
        <begin position="22"/>
        <end position="43"/>
    </location>
</feature>
<feature type="compositionally biased region" description="Low complexity" evidence="1">
    <location>
        <begin position="117"/>
        <end position="138"/>
    </location>
</feature>
<evidence type="ECO:0000313" key="4">
    <source>
        <dbReference type="Proteomes" id="UP001054857"/>
    </source>
</evidence>
<dbReference type="EMBL" id="BMAR01000029">
    <property type="protein sequence ID" value="GFR49343.1"/>
    <property type="molecule type" value="Genomic_DNA"/>
</dbReference>
<protein>
    <recommendedName>
        <fullName evidence="2">SRR1-like domain-containing protein</fullName>
    </recommendedName>
</protein>
<dbReference type="AlphaFoldDB" id="A0AAD3DZ85"/>
<evidence type="ECO:0000256" key="1">
    <source>
        <dbReference type="SAM" id="MobiDB-lite"/>
    </source>
</evidence>